<dbReference type="RefSeq" id="WP_132323170.1">
    <property type="nucleotide sequence ID" value="NZ_FWZT01000021.1"/>
</dbReference>
<gene>
    <name evidence="1" type="ORF">SAMN06296036_12183</name>
</gene>
<keyword evidence="2" id="KW-1185">Reference proteome</keyword>
<dbReference type="PROSITE" id="PS51257">
    <property type="entry name" value="PROKAR_LIPOPROTEIN"/>
    <property type="match status" value="1"/>
</dbReference>
<reference evidence="2" key="1">
    <citation type="submission" date="2017-04" db="EMBL/GenBank/DDBJ databases">
        <authorList>
            <person name="Varghese N."/>
            <person name="Submissions S."/>
        </authorList>
    </citation>
    <scope>NUCLEOTIDE SEQUENCE [LARGE SCALE GENOMIC DNA]</scope>
    <source>
        <strain evidence="2">RKEM611</strain>
    </source>
</reference>
<dbReference type="AlphaFoldDB" id="A0A1Y6CHL4"/>
<proteinExistence type="predicted"/>
<organism evidence="1 2">
    <name type="scientific">Pseudobacteriovorax antillogorgiicola</name>
    <dbReference type="NCBI Taxonomy" id="1513793"/>
    <lineage>
        <taxon>Bacteria</taxon>
        <taxon>Pseudomonadati</taxon>
        <taxon>Bdellovibrionota</taxon>
        <taxon>Oligoflexia</taxon>
        <taxon>Oligoflexales</taxon>
        <taxon>Pseudobacteriovoracaceae</taxon>
        <taxon>Pseudobacteriovorax</taxon>
    </lineage>
</organism>
<sequence>MKVTTTAFWIIATNGFWLGCKSSSKQASPDPELNSQQRLVYAPKKAPLWPSCEDAQADQLHFPCPDDRSFLCRYRDDKAVCWVIHNPARQEFCTAERGRGFGTALPCSGEQGGFCAWNDRNYQKACTPIYHASEHIYCFTNGGKGYDTNKSCQGSPELPCRQWALKQDVTCLATTAANDLPYCIERKGFGQGNPFPCNRSHGLLCALRERSKPRDWCVIRNQ</sequence>
<evidence type="ECO:0000313" key="1">
    <source>
        <dbReference type="EMBL" id="SMF62624.1"/>
    </source>
</evidence>
<protein>
    <submittedName>
        <fullName evidence="1">Uncharacterized protein</fullName>
    </submittedName>
</protein>
<evidence type="ECO:0000313" key="2">
    <source>
        <dbReference type="Proteomes" id="UP000192907"/>
    </source>
</evidence>
<name>A0A1Y6CHL4_9BACT</name>
<dbReference type="EMBL" id="FWZT01000021">
    <property type="protein sequence ID" value="SMF62624.1"/>
    <property type="molecule type" value="Genomic_DNA"/>
</dbReference>
<accession>A0A1Y6CHL4</accession>
<dbReference type="Proteomes" id="UP000192907">
    <property type="component" value="Unassembled WGS sequence"/>
</dbReference>